<sequence length="55" mass="5842">MRSITSWKASRPACKILTRAAPDQGPSTTTIAVNATLPMVNTIFIAHGDANICDI</sequence>
<accession>A0A0P1AVK7</accession>
<reference evidence="2" key="1">
    <citation type="submission" date="2014-09" db="EMBL/GenBank/DDBJ databases">
        <authorList>
            <person name="Sharma Rahul"/>
            <person name="Thines Marco"/>
        </authorList>
    </citation>
    <scope>NUCLEOTIDE SEQUENCE [LARGE SCALE GENOMIC DNA]</scope>
</reference>
<dbReference type="EMBL" id="CCYD01002047">
    <property type="protein sequence ID" value="CEG46369.1"/>
    <property type="molecule type" value="Genomic_DNA"/>
</dbReference>
<dbReference type="Proteomes" id="UP000054928">
    <property type="component" value="Unassembled WGS sequence"/>
</dbReference>
<dbReference type="RefSeq" id="XP_024582738.1">
    <property type="nucleotide sequence ID" value="XM_024717217.1"/>
</dbReference>
<dbReference type="AlphaFoldDB" id="A0A0P1AVK7"/>
<organism evidence="1 2">
    <name type="scientific">Plasmopara halstedii</name>
    <name type="common">Downy mildew of sunflower</name>
    <dbReference type="NCBI Taxonomy" id="4781"/>
    <lineage>
        <taxon>Eukaryota</taxon>
        <taxon>Sar</taxon>
        <taxon>Stramenopiles</taxon>
        <taxon>Oomycota</taxon>
        <taxon>Peronosporomycetes</taxon>
        <taxon>Peronosporales</taxon>
        <taxon>Peronosporaceae</taxon>
        <taxon>Plasmopara</taxon>
    </lineage>
</organism>
<name>A0A0P1AVK7_PLAHL</name>
<protein>
    <submittedName>
        <fullName evidence="1">Uncharacterized protein</fullName>
    </submittedName>
</protein>
<proteinExistence type="predicted"/>
<evidence type="ECO:0000313" key="2">
    <source>
        <dbReference type="Proteomes" id="UP000054928"/>
    </source>
</evidence>
<dbReference type="GeneID" id="36397827"/>
<evidence type="ECO:0000313" key="1">
    <source>
        <dbReference type="EMBL" id="CEG46369.1"/>
    </source>
</evidence>
<keyword evidence="2" id="KW-1185">Reference proteome</keyword>